<name>I4EFK0_9BACT</name>
<dbReference type="EMBL" id="CAGS01000148">
    <property type="protein sequence ID" value="CCF83462.1"/>
    <property type="molecule type" value="Genomic_DNA"/>
</dbReference>
<evidence type="ECO:0000313" key="1">
    <source>
        <dbReference type="EMBL" id="CCF83462.1"/>
    </source>
</evidence>
<keyword evidence="2" id="KW-1185">Reference proteome</keyword>
<comment type="caution">
    <text evidence="1">The sequence shown here is derived from an EMBL/GenBank/DDBJ whole genome shotgun (WGS) entry which is preliminary data.</text>
</comment>
<protein>
    <submittedName>
        <fullName evidence="1">Uncharacterized protein</fullName>
    </submittedName>
</protein>
<dbReference type="AlphaFoldDB" id="I4EFK0"/>
<proteinExistence type="predicted"/>
<organism evidence="1 2">
    <name type="scientific">Nitrolancea hollandica Lb</name>
    <dbReference type="NCBI Taxonomy" id="1129897"/>
    <lineage>
        <taxon>Bacteria</taxon>
        <taxon>Pseudomonadati</taxon>
        <taxon>Thermomicrobiota</taxon>
        <taxon>Thermomicrobia</taxon>
        <taxon>Sphaerobacterales</taxon>
        <taxon>Sphaerobacterineae</taxon>
        <taxon>Sphaerobacteraceae</taxon>
        <taxon>Nitrolancea</taxon>
    </lineage>
</organism>
<accession>I4EFK0</accession>
<reference evidence="1 2" key="1">
    <citation type="journal article" date="2012" name="ISME J.">
        <title>Nitrification expanded: discovery, physiology and genomics of a nitrite-oxidizing bacterium from the phylum Chloroflexi.</title>
        <authorList>
            <person name="Sorokin D.Y."/>
            <person name="Lucker S."/>
            <person name="Vejmelkova D."/>
            <person name="Kostrikina N.A."/>
            <person name="Kleerebezem R."/>
            <person name="Rijpstra W.I."/>
            <person name="Damste J.S."/>
            <person name="Le Paslier D."/>
            <person name="Muyzer G."/>
            <person name="Wagner M."/>
            <person name="van Loosdrecht M.C."/>
            <person name="Daims H."/>
        </authorList>
    </citation>
    <scope>NUCLEOTIDE SEQUENCE [LARGE SCALE GENOMIC DNA]</scope>
    <source>
        <strain evidence="2">none</strain>
    </source>
</reference>
<gene>
    <name evidence="1" type="ORF">NITHO_2310005</name>
</gene>
<evidence type="ECO:0000313" key="2">
    <source>
        <dbReference type="Proteomes" id="UP000004221"/>
    </source>
</evidence>
<dbReference type="Proteomes" id="UP000004221">
    <property type="component" value="Unassembled WGS sequence"/>
</dbReference>
<sequence>MLPGGDWRSLSGKAEQAFRDNPGVISEAMIDLAYSREYVGRSKIYAFISPNGSSDTYTAEISFDLERRTWLAKVFGNGEVWETEIQ</sequence>